<dbReference type="Gene3D" id="1.10.10.10">
    <property type="entry name" value="Winged helix-like DNA-binding domain superfamily/Winged helix DNA-binding domain"/>
    <property type="match status" value="1"/>
</dbReference>
<dbReference type="Pfam" id="PF03965">
    <property type="entry name" value="Penicillinase_R"/>
    <property type="match status" value="1"/>
</dbReference>
<proteinExistence type="inferred from homology"/>
<keyword evidence="2" id="KW-0805">Transcription regulation</keyword>
<dbReference type="EMBL" id="CYXV01000001">
    <property type="protein sequence ID" value="CUM69074.1"/>
    <property type="molecule type" value="Genomic_DNA"/>
</dbReference>
<dbReference type="Proteomes" id="UP000095495">
    <property type="component" value="Unassembled WGS sequence"/>
</dbReference>
<dbReference type="Gene3D" id="1.10.4040.10">
    <property type="entry name" value="Penicillinase repressor domain"/>
    <property type="match status" value="1"/>
</dbReference>
<reference evidence="5" key="2">
    <citation type="submission" date="2015-05" db="EMBL/GenBank/DDBJ databases">
        <authorList>
            <person name="Wang D.B."/>
            <person name="Wang M."/>
        </authorList>
    </citation>
    <scope>NUCLEOTIDE SEQUENCE [LARGE SCALE GENOMIC DNA]</scope>
    <source>
        <strain evidence="5">M72</strain>
    </source>
</reference>
<evidence type="ECO:0000313" key="7">
    <source>
        <dbReference type="Proteomes" id="UP000049979"/>
    </source>
</evidence>
<sequence length="122" mass="14581">MKTYLTKAELKLMEVIWEKGQIPSNKLVKECLERFNWKKSTTYTNLKKLVDKKMVCNSEAVITVLKSRADYENGQRKEVIKEYFSNSLPQFVLSFIKERNLTREDIQELEKVIDEYKEELHE</sequence>
<evidence type="ECO:0000256" key="2">
    <source>
        <dbReference type="ARBA" id="ARBA00023015"/>
    </source>
</evidence>
<organism evidence="5 7">
    <name type="scientific">Roseburia faecis</name>
    <dbReference type="NCBI Taxonomy" id="301302"/>
    <lineage>
        <taxon>Bacteria</taxon>
        <taxon>Bacillati</taxon>
        <taxon>Bacillota</taxon>
        <taxon>Clostridia</taxon>
        <taxon>Lachnospirales</taxon>
        <taxon>Lachnospiraceae</taxon>
        <taxon>Roseburia</taxon>
    </lineage>
</organism>
<evidence type="ECO:0000313" key="6">
    <source>
        <dbReference type="EMBL" id="CUM69074.1"/>
    </source>
</evidence>
<dbReference type="PIRSF" id="PIRSF019455">
    <property type="entry name" value="CopR_AtkY"/>
    <property type="match status" value="1"/>
</dbReference>
<dbReference type="InterPro" id="IPR036390">
    <property type="entry name" value="WH_DNA-bd_sf"/>
</dbReference>
<keyword evidence="3" id="KW-0238">DNA-binding</keyword>
<dbReference type="InterPro" id="IPR005650">
    <property type="entry name" value="BlaI_family"/>
</dbReference>
<dbReference type="RefSeq" id="WP_022045358.1">
    <property type="nucleotide sequence ID" value="NZ_CP173697.1"/>
</dbReference>
<dbReference type="GO" id="GO:0003677">
    <property type="term" value="F:DNA binding"/>
    <property type="evidence" value="ECO:0007669"/>
    <property type="project" value="UniProtKB-KW"/>
</dbReference>
<protein>
    <submittedName>
        <fullName evidence="5">Predicted transcriptional regulator</fullName>
    </submittedName>
    <submittedName>
        <fullName evidence="6">Regulatory protein BlaI</fullName>
    </submittedName>
</protein>
<evidence type="ECO:0000256" key="3">
    <source>
        <dbReference type="ARBA" id="ARBA00023125"/>
    </source>
</evidence>
<dbReference type="STRING" id="301302.ERS852420_00019"/>
<keyword evidence="4" id="KW-0804">Transcription</keyword>
<dbReference type="EMBL" id="CVRR01000005">
    <property type="protein sequence ID" value="CRL33840.1"/>
    <property type="molecule type" value="Genomic_DNA"/>
</dbReference>
<evidence type="ECO:0000313" key="8">
    <source>
        <dbReference type="Proteomes" id="UP000095495"/>
    </source>
</evidence>
<gene>
    <name evidence="6" type="primary">blaI_1</name>
    <name evidence="6" type="ORF">ERS852420_00019</name>
    <name evidence="5" type="ORF">M72_03231</name>
</gene>
<keyword evidence="7" id="KW-1185">Reference proteome</keyword>
<accession>A0A0M6WEA6</accession>
<evidence type="ECO:0000256" key="4">
    <source>
        <dbReference type="ARBA" id="ARBA00023163"/>
    </source>
</evidence>
<evidence type="ECO:0000313" key="5">
    <source>
        <dbReference type="EMBL" id="CRL33840.1"/>
    </source>
</evidence>
<dbReference type="Proteomes" id="UP000049979">
    <property type="component" value="Unassembled WGS sequence"/>
</dbReference>
<comment type="similarity">
    <text evidence="1">Belongs to the BlaI transcriptional regulatory family.</text>
</comment>
<name>A0A0M6WEA6_9FIRM</name>
<dbReference type="GO" id="GO:0045892">
    <property type="term" value="P:negative regulation of DNA-templated transcription"/>
    <property type="evidence" value="ECO:0007669"/>
    <property type="project" value="InterPro"/>
</dbReference>
<dbReference type="OrthoDB" id="9795583at2"/>
<dbReference type="SUPFAM" id="SSF46785">
    <property type="entry name" value="Winged helix' DNA-binding domain"/>
    <property type="match status" value="1"/>
</dbReference>
<dbReference type="AlphaFoldDB" id="A0A0M6WEA6"/>
<dbReference type="InterPro" id="IPR036388">
    <property type="entry name" value="WH-like_DNA-bd_sf"/>
</dbReference>
<evidence type="ECO:0000256" key="1">
    <source>
        <dbReference type="ARBA" id="ARBA00011046"/>
    </source>
</evidence>
<reference evidence="7" key="1">
    <citation type="submission" date="2015-05" db="EMBL/GenBank/DDBJ databases">
        <authorList>
            <consortium name="Pathogen Informatics"/>
        </authorList>
    </citation>
    <scope>NUCLEOTIDE SEQUENCE [LARGE SCALE GENOMIC DNA]</scope>
    <source>
        <strain evidence="6 8">2789STDY5608863</strain>
        <strain evidence="7">M72</strain>
    </source>
</reference>